<proteinExistence type="predicted"/>
<sequence>MGFSDTLSQIYSSISSQSADLDEKISRLERAKGDIDNEQNTSLNEIRKILEPDLGEAWKGNRANTFDDARDEAHKTMKDIVNEDYDDYKQSIEFKITQLSMQRGMLDFAGGLANEASQLLDKGEEAFDELGSKLEDLKRRVF</sequence>
<dbReference type="EMBL" id="JACXAI010000004">
    <property type="protein sequence ID" value="MBD1379639.1"/>
    <property type="molecule type" value="Genomic_DNA"/>
</dbReference>
<keyword evidence="2" id="KW-1185">Reference proteome</keyword>
<evidence type="ECO:0000313" key="1">
    <source>
        <dbReference type="EMBL" id="MBD1379639.1"/>
    </source>
</evidence>
<gene>
    <name evidence="1" type="ORF">IC621_05295</name>
</gene>
<dbReference type="InterPro" id="IPR031681">
    <property type="entry name" value="YwqH-like"/>
</dbReference>
<evidence type="ECO:0000313" key="2">
    <source>
        <dbReference type="Proteomes" id="UP000626844"/>
    </source>
</evidence>
<name>A0A926S034_9BACI</name>
<dbReference type="RefSeq" id="WP_191156475.1">
    <property type="nucleotide sequence ID" value="NZ_JACXAI010000004.1"/>
</dbReference>
<accession>A0A926S034</accession>
<protein>
    <submittedName>
        <fullName evidence="1">DUF5082 family protein</fullName>
    </submittedName>
</protein>
<dbReference type="Pfam" id="PF16888">
    <property type="entry name" value="YwqH-like"/>
    <property type="match status" value="1"/>
</dbReference>
<dbReference type="Proteomes" id="UP000626844">
    <property type="component" value="Unassembled WGS sequence"/>
</dbReference>
<dbReference type="AlphaFoldDB" id="A0A926S034"/>
<comment type="caution">
    <text evidence="1">The sequence shown here is derived from an EMBL/GenBank/DDBJ whole genome shotgun (WGS) entry which is preliminary data.</text>
</comment>
<reference evidence="1" key="1">
    <citation type="submission" date="2020-09" db="EMBL/GenBank/DDBJ databases">
        <title>A novel bacterium of genus Bacillus, isolated from South China Sea.</title>
        <authorList>
            <person name="Huang H."/>
            <person name="Mo K."/>
            <person name="Hu Y."/>
        </authorList>
    </citation>
    <scope>NUCLEOTIDE SEQUENCE</scope>
    <source>
        <strain evidence="1">IB182487</strain>
    </source>
</reference>
<organism evidence="1 2">
    <name type="scientific">Metabacillus arenae</name>
    <dbReference type="NCBI Taxonomy" id="2771434"/>
    <lineage>
        <taxon>Bacteria</taxon>
        <taxon>Bacillati</taxon>
        <taxon>Bacillota</taxon>
        <taxon>Bacilli</taxon>
        <taxon>Bacillales</taxon>
        <taxon>Bacillaceae</taxon>
        <taxon>Metabacillus</taxon>
    </lineage>
</organism>